<evidence type="ECO:0000313" key="3">
    <source>
        <dbReference type="RefSeq" id="XP_018014458.1"/>
    </source>
</evidence>
<dbReference type="KEGG" id="hazt:108671422"/>
<organism evidence="2 3">
    <name type="scientific">Hyalella azteca</name>
    <name type="common">Amphipod</name>
    <dbReference type="NCBI Taxonomy" id="294128"/>
    <lineage>
        <taxon>Eukaryota</taxon>
        <taxon>Metazoa</taxon>
        <taxon>Ecdysozoa</taxon>
        <taxon>Arthropoda</taxon>
        <taxon>Crustacea</taxon>
        <taxon>Multicrustacea</taxon>
        <taxon>Malacostraca</taxon>
        <taxon>Eumalacostraca</taxon>
        <taxon>Peracarida</taxon>
        <taxon>Amphipoda</taxon>
        <taxon>Senticaudata</taxon>
        <taxon>Talitrida</taxon>
        <taxon>Talitroidea</taxon>
        <taxon>Hyalellidae</taxon>
        <taxon>Hyalella</taxon>
    </lineage>
</organism>
<keyword evidence="2" id="KW-1185">Reference proteome</keyword>
<accession>A0A8B7NLB4</accession>
<reference evidence="3" key="1">
    <citation type="submission" date="2025-08" db="UniProtKB">
        <authorList>
            <consortium name="RefSeq"/>
        </authorList>
    </citation>
    <scope>IDENTIFICATION</scope>
    <source>
        <tissue evidence="3">Whole organism</tissue>
    </source>
</reference>
<dbReference type="PANTHER" id="PTHR32026:SF10">
    <property type="entry name" value="METHYLTRANSFERASE-LIKE PROTEIN 24-RELATED"/>
    <property type="match status" value="1"/>
</dbReference>
<evidence type="ECO:0000313" key="2">
    <source>
        <dbReference type="Proteomes" id="UP000694843"/>
    </source>
</evidence>
<evidence type="ECO:0000259" key="1">
    <source>
        <dbReference type="Pfam" id="PF13383"/>
    </source>
</evidence>
<dbReference type="InterPro" id="IPR029063">
    <property type="entry name" value="SAM-dependent_MTases_sf"/>
</dbReference>
<feature type="domain" description="Methyltransferase" evidence="1">
    <location>
        <begin position="97"/>
        <end position="265"/>
    </location>
</feature>
<dbReference type="Pfam" id="PF13383">
    <property type="entry name" value="Methyltransf_22"/>
    <property type="match status" value="1"/>
</dbReference>
<sequence length="330" mass="37635">MVPLNKLVFSRLRRVCSLKRLQSVVATLILFTVLSQIPNENELKSRKIRYDDSIESNTGIENHHSNAFSRGNLSWLVSPEDFFGRLEGGHGRTPCRKLKSMGGQPCNRVVDGHKQLCLDTDVHINPRNCTVYSFGVSTEITFDRAMAKYGCEVHMMDPTLPPGVYKNLGPKMKFHPVGLYSKSKIVAMNLTQYADWQGMINSTLMTYSEVQQLLGHHAPVDYLKMDIENSEWVVLPHMMARNQLAGIKQIAVEIHIDSSKFSKPEVTEYLRGRWSILEGLEEHGFRAAHYEPTRSLESEYKIPGTNRTIFTCGELFLVNKHHKDSNYHNL</sequence>
<proteinExistence type="predicted"/>
<name>A0A8B7NLB4_HYAAZ</name>
<dbReference type="OrthoDB" id="10006218at2759"/>
<dbReference type="InterPro" id="IPR025714">
    <property type="entry name" value="Methyltranfer_dom"/>
</dbReference>
<dbReference type="AlphaFoldDB" id="A0A8B7NLB4"/>
<dbReference type="PANTHER" id="PTHR32026">
    <property type="entry name" value="METHYLTRANSFERASE-LIKE PROTEIN 24"/>
    <property type="match status" value="1"/>
</dbReference>
<dbReference type="GeneID" id="108671422"/>
<dbReference type="InterPro" id="IPR026913">
    <property type="entry name" value="METTL24"/>
</dbReference>
<dbReference type="RefSeq" id="XP_018014458.1">
    <property type="nucleotide sequence ID" value="XM_018158969.2"/>
</dbReference>
<dbReference type="Proteomes" id="UP000694843">
    <property type="component" value="Unplaced"/>
</dbReference>
<protein>
    <submittedName>
        <fullName evidence="3">Probable methyltransferase-like protein 24 isoform X1</fullName>
    </submittedName>
</protein>
<gene>
    <name evidence="3" type="primary">LOC108671422</name>
</gene>
<dbReference type="SUPFAM" id="SSF53335">
    <property type="entry name" value="S-adenosyl-L-methionine-dependent methyltransferases"/>
    <property type="match status" value="1"/>
</dbReference>